<evidence type="ECO:0000313" key="4">
    <source>
        <dbReference type="Proteomes" id="UP001470230"/>
    </source>
</evidence>
<dbReference type="SUPFAM" id="SSF49785">
    <property type="entry name" value="Galactose-binding domain-like"/>
    <property type="match status" value="1"/>
</dbReference>
<keyword evidence="4" id="KW-1185">Reference proteome</keyword>
<evidence type="ECO:0008006" key="5">
    <source>
        <dbReference type="Google" id="ProtNLM"/>
    </source>
</evidence>
<evidence type="ECO:0000256" key="1">
    <source>
        <dbReference type="SAM" id="Coils"/>
    </source>
</evidence>
<feature type="region of interest" description="Disordered" evidence="2">
    <location>
        <begin position="260"/>
        <end position="290"/>
    </location>
</feature>
<evidence type="ECO:0000313" key="3">
    <source>
        <dbReference type="EMBL" id="KAK8894224.1"/>
    </source>
</evidence>
<feature type="compositionally biased region" description="Low complexity" evidence="2">
    <location>
        <begin position="267"/>
        <end position="290"/>
    </location>
</feature>
<feature type="coiled-coil region" evidence="1">
    <location>
        <begin position="373"/>
        <end position="400"/>
    </location>
</feature>
<feature type="coiled-coil region" evidence="1">
    <location>
        <begin position="302"/>
        <end position="333"/>
    </location>
</feature>
<accession>A0ABR2KSX0</accession>
<protein>
    <recommendedName>
        <fullName evidence="5">F5/8 type C domain-containing protein</fullName>
    </recommendedName>
</protein>
<organism evidence="3 4">
    <name type="scientific">Tritrichomonas musculus</name>
    <dbReference type="NCBI Taxonomy" id="1915356"/>
    <lineage>
        <taxon>Eukaryota</taxon>
        <taxon>Metamonada</taxon>
        <taxon>Parabasalia</taxon>
        <taxon>Tritrichomonadida</taxon>
        <taxon>Tritrichomonadidae</taxon>
        <taxon>Tritrichomonas</taxon>
    </lineage>
</organism>
<sequence length="570" mass="65110">MVEEPEKQEELFSLIYNSTPLSISKFKFALYSEKFRSIPEFLTSDSLTVTGDAPLAVFSEFVKGAQGYPIDLKDEYIYDLLALCEEWQTPTLNEIIIHHIKQKPDYDQICERVSQMQTESLPSSDLEEILANNLNVVLNLPSFQNFPLPVIARILSNPEIVVDAHLLYSFIMTMFSKYGAEASVLAPSLDIRKLTAEEAQQFLSSPNLVPSFLNQSLVPITVQMMHDNEQLQQRINKTDNLLKSVFDRLDQIESKVQNGNFDNIEFSNNNTASNQNSNNSNNNNDNSNPELSNRILELETIISNNNRAIESIQAQLAEQQKTFKEQLDEIEKKAHRDVRKTNKIVNGLTRKAVAYDKLFNEVKVEQNNARNGIADISKVANNLQNEIMALKTKMKQIKTVDLSFSGRPFYGIMKTLSVEANQNAHLAGIVNITASSSDHNEAYQVIDMDWDDLFFTENKANQWIQFDFKEKSVKLDHYTIKTHKFPSNFPHLKYWVIEGSNDENSWDEIDRRAITVLNGKNKFQTFPCKKADGTFRFIRLRQTGMNAKGTFVLALTNIELFGQLYIPGEE</sequence>
<keyword evidence="1" id="KW-0175">Coiled coil</keyword>
<dbReference type="InterPro" id="IPR008979">
    <property type="entry name" value="Galactose-bd-like_sf"/>
</dbReference>
<name>A0ABR2KSX0_9EUKA</name>
<dbReference type="Gene3D" id="2.60.120.260">
    <property type="entry name" value="Galactose-binding domain-like"/>
    <property type="match status" value="1"/>
</dbReference>
<dbReference type="EMBL" id="JAPFFF010000003">
    <property type="protein sequence ID" value="KAK8894224.1"/>
    <property type="molecule type" value="Genomic_DNA"/>
</dbReference>
<gene>
    <name evidence="3" type="ORF">M9Y10_022658</name>
</gene>
<proteinExistence type="predicted"/>
<reference evidence="3 4" key="1">
    <citation type="submission" date="2024-04" db="EMBL/GenBank/DDBJ databases">
        <title>Tritrichomonas musculus Genome.</title>
        <authorList>
            <person name="Alves-Ferreira E."/>
            <person name="Grigg M."/>
            <person name="Lorenzi H."/>
            <person name="Galac M."/>
        </authorList>
    </citation>
    <scope>NUCLEOTIDE SEQUENCE [LARGE SCALE GENOMIC DNA]</scope>
    <source>
        <strain evidence="3 4">EAF2021</strain>
    </source>
</reference>
<dbReference type="Proteomes" id="UP001470230">
    <property type="component" value="Unassembled WGS sequence"/>
</dbReference>
<comment type="caution">
    <text evidence="3">The sequence shown here is derived from an EMBL/GenBank/DDBJ whole genome shotgun (WGS) entry which is preliminary data.</text>
</comment>
<evidence type="ECO:0000256" key="2">
    <source>
        <dbReference type="SAM" id="MobiDB-lite"/>
    </source>
</evidence>